<evidence type="ECO:0000313" key="1">
    <source>
        <dbReference type="EMBL" id="MDY0407149.1"/>
    </source>
</evidence>
<sequence length="44" mass="4923">MSETEIAREVIHEYAVNHSKEINPLIEMAKEAERHTADSAGDLS</sequence>
<protein>
    <submittedName>
        <fullName evidence="1">Uncharacterized protein</fullName>
    </submittedName>
</protein>
<name>A0ABU5CLA9_9BACI</name>
<dbReference type="RefSeq" id="WP_306067549.1">
    <property type="nucleotide sequence ID" value="NZ_JAROCA020000003.1"/>
</dbReference>
<dbReference type="EMBL" id="JAROCA020000003">
    <property type="protein sequence ID" value="MDY0407149.1"/>
    <property type="molecule type" value="Genomic_DNA"/>
</dbReference>
<keyword evidence="2" id="KW-1185">Reference proteome</keyword>
<comment type="caution">
    <text evidence="1">The sequence shown here is derived from an EMBL/GenBank/DDBJ whole genome shotgun (WGS) entry which is preliminary data.</text>
</comment>
<accession>A0ABU5CLA9</accession>
<organism evidence="1 2">
    <name type="scientific">Tigheibacillus jepli</name>
    <dbReference type="NCBI Taxonomy" id="3035914"/>
    <lineage>
        <taxon>Bacteria</taxon>
        <taxon>Bacillati</taxon>
        <taxon>Bacillota</taxon>
        <taxon>Bacilli</taxon>
        <taxon>Bacillales</taxon>
        <taxon>Bacillaceae</taxon>
        <taxon>Tigheibacillus</taxon>
    </lineage>
</organism>
<evidence type="ECO:0000313" key="2">
    <source>
        <dbReference type="Proteomes" id="UP001228376"/>
    </source>
</evidence>
<proteinExistence type="predicted"/>
<gene>
    <name evidence="1" type="ORF">P5G51_019065</name>
</gene>
<reference evidence="1 2" key="1">
    <citation type="submission" date="2023-10" db="EMBL/GenBank/DDBJ databases">
        <title>179-bfca-hs.</title>
        <authorList>
            <person name="Miliotis G."/>
            <person name="Sengupta P."/>
            <person name="Hameed A."/>
            <person name="Chuvochina M."/>
            <person name="Mcdonagh F."/>
            <person name="Simpson A.C."/>
            <person name="Singh N.K."/>
            <person name="Rekha P.D."/>
            <person name="Raman K."/>
            <person name="Hugenholtz P."/>
            <person name="Venkateswaran K."/>
        </authorList>
    </citation>
    <scope>NUCLEOTIDE SEQUENCE [LARGE SCALE GENOMIC DNA]</scope>
    <source>
        <strain evidence="1 2">179-BFC-A-HS</strain>
    </source>
</reference>
<dbReference type="Proteomes" id="UP001228376">
    <property type="component" value="Unassembled WGS sequence"/>
</dbReference>